<dbReference type="Pfam" id="PF01575">
    <property type="entry name" value="MaoC_dehydratas"/>
    <property type="match status" value="1"/>
</dbReference>
<dbReference type="Gene3D" id="3.10.129.10">
    <property type="entry name" value="Hotdog Thioesterase"/>
    <property type="match status" value="1"/>
</dbReference>
<dbReference type="AlphaFoldDB" id="A0A1E3RAS5"/>
<evidence type="ECO:0000313" key="4">
    <source>
        <dbReference type="Proteomes" id="UP000094243"/>
    </source>
</evidence>
<accession>A0A1E3RAS5</accession>
<dbReference type="InterPro" id="IPR039375">
    <property type="entry name" value="NodN-like"/>
</dbReference>
<dbReference type="OrthoDB" id="9801735at2"/>
<dbReference type="InterPro" id="IPR002539">
    <property type="entry name" value="MaoC-like_dom"/>
</dbReference>
<protein>
    <submittedName>
        <fullName evidence="3">Dehydratase</fullName>
    </submittedName>
</protein>
<evidence type="ECO:0000256" key="1">
    <source>
        <dbReference type="ARBA" id="ARBA00005254"/>
    </source>
</evidence>
<organism evidence="3 4">
    <name type="scientific">Mycolicibacterium holsaticum</name>
    <dbReference type="NCBI Taxonomy" id="152142"/>
    <lineage>
        <taxon>Bacteria</taxon>
        <taxon>Bacillati</taxon>
        <taxon>Actinomycetota</taxon>
        <taxon>Actinomycetes</taxon>
        <taxon>Mycobacteriales</taxon>
        <taxon>Mycobacteriaceae</taxon>
        <taxon>Mycolicibacterium</taxon>
    </lineage>
</organism>
<dbReference type="InterPro" id="IPR029069">
    <property type="entry name" value="HotDog_dom_sf"/>
</dbReference>
<dbReference type="Proteomes" id="UP000094243">
    <property type="component" value="Unassembled WGS sequence"/>
</dbReference>
<dbReference type="PANTHER" id="PTHR42993">
    <property type="entry name" value="MAOC-LIKE DEHYDRATASE DOMAIN-CONTAINING PROTEIN"/>
    <property type="match status" value="1"/>
</dbReference>
<comment type="caution">
    <text evidence="3">The sequence shown here is derived from an EMBL/GenBank/DDBJ whole genome shotgun (WGS) entry which is preliminary data.</text>
</comment>
<proteinExistence type="inferred from homology"/>
<evidence type="ECO:0000313" key="3">
    <source>
        <dbReference type="EMBL" id="ODQ86963.1"/>
    </source>
</evidence>
<evidence type="ECO:0000259" key="2">
    <source>
        <dbReference type="Pfam" id="PF01575"/>
    </source>
</evidence>
<dbReference type="PANTHER" id="PTHR42993:SF1">
    <property type="entry name" value="MAOC-LIKE DEHYDRATASE DOMAIN-CONTAINING PROTEIN"/>
    <property type="match status" value="1"/>
</dbReference>
<name>A0A1E3RAS5_9MYCO</name>
<feature type="domain" description="MaoC-like" evidence="2">
    <location>
        <begin position="26"/>
        <end position="130"/>
    </location>
</feature>
<gene>
    <name evidence="3" type="ORF">BHQ17_19240</name>
</gene>
<sequence>MSVGAAPGETRKPIVMNGLAGLRERAGTELGVSDWVDVVQEDITTFAKLTGDEQYIHVDPERAAQGPFGTTVQHGFLTLGMSTGLLWSVCTVEGFAVILNYGLNKVRFPSPLKVGSRFRMHVELAEVNELADGAEPIYRLTYEVENEPKPCCVADLVFRYY</sequence>
<dbReference type="SUPFAM" id="SSF54637">
    <property type="entry name" value="Thioesterase/thiol ester dehydrase-isomerase"/>
    <property type="match status" value="1"/>
</dbReference>
<dbReference type="EMBL" id="MIGZ01000129">
    <property type="protein sequence ID" value="ODQ86963.1"/>
    <property type="molecule type" value="Genomic_DNA"/>
</dbReference>
<reference evidence="4" key="1">
    <citation type="submission" date="2016-09" db="EMBL/GenBank/DDBJ databases">
        <authorList>
            <person name="Greninger A.L."/>
            <person name="Jerome K.R."/>
            <person name="Mcnair B."/>
            <person name="Wallis C."/>
            <person name="Fang F."/>
        </authorList>
    </citation>
    <scope>NUCLEOTIDE SEQUENCE [LARGE SCALE GENOMIC DNA]</scope>
    <source>
        <strain evidence="4">M7</strain>
    </source>
</reference>
<dbReference type="CDD" id="cd03450">
    <property type="entry name" value="NodN"/>
    <property type="match status" value="1"/>
</dbReference>
<keyword evidence="4" id="KW-1185">Reference proteome</keyword>
<dbReference type="RefSeq" id="WP_069406752.1">
    <property type="nucleotide sequence ID" value="NZ_MIGZ01000129.1"/>
</dbReference>
<comment type="similarity">
    <text evidence="1">Belongs to the enoyl-CoA hydratase/isomerase family.</text>
</comment>